<dbReference type="STRING" id="1682113.A7U43_10535"/>
<dbReference type="Pfam" id="PF12900">
    <property type="entry name" value="Pyridox_ox_2"/>
    <property type="match status" value="1"/>
</dbReference>
<keyword evidence="2" id="KW-1185">Reference proteome</keyword>
<protein>
    <submittedName>
        <fullName evidence="1">Flavin-nucleotide-binding protein</fullName>
    </submittedName>
</protein>
<dbReference type="KEGG" id="madi:A7U43_10535"/>
<dbReference type="PANTHER" id="PTHR34071">
    <property type="entry name" value="5-NITROIMIDAZOLE ANTIBIOTICS RESISTANCE PROTEIN, NIMA-FAMILY-RELATED PROTEIN-RELATED"/>
    <property type="match status" value="1"/>
</dbReference>
<dbReference type="InterPro" id="IPR024747">
    <property type="entry name" value="Pyridox_Oxase-rel"/>
</dbReference>
<evidence type="ECO:0000313" key="1">
    <source>
        <dbReference type="EMBL" id="ANE82806.1"/>
    </source>
</evidence>
<dbReference type="PANTHER" id="PTHR34071:SF2">
    <property type="entry name" value="FLAVIN-NUCLEOTIDE-BINDING PROTEIN"/>
    <property type="match status" value="1"/>
</dbReference>
<name>A0A172UUS5_9MYCO</name>
<dbReference type="Proteomes" id="UP000077143">
    <property type="component" value="Chromosome"/>
</dbReference>
<dbReference type="AlphaFoldDB" id="A0A172UUS5"/>
<sequence>MVVVNTERPSTRVSRLREKQRTDRAGLDDLLDSTPLATVALIRDGHPVAFPTGFGRVGDELVIHGSTGSPWMRALGAGAQAAVSVTALDGVMVARSGFESSFHYRSATLFGTFTVVPDAEKNRYLEALTDAFIPGRVAELRPSTTRELAASLALRLPIGADNWSLKVSAGWPEDAESDVAGGAWAGVVPLTVSYGTPQRAPDCDPAIPEPASVQGMIGPLRNVAPPLR</sequence>
<dbReference type="EMBL" id="CP015596">
    <property type="protein sequence ID" value="ANE82806.1"/>
    <property type="molecule type" value="Genomic_DNA"/>
</dbReference>
<gene>
    <name evidence="1" type="ORF">A7U43_10535</name>
</gene>
<accession>A0A172UUS5</accession>
<organism evidence="1 2">
    <name type="scientific">Mycobacterium adipatum</name>
    <dbReference type="NCBI Taxonomy" id="1682113"/>
    <lineage>
        <taxon>Bacteria</taxon>
        <taxon>Bacillati</taxon>
        <taxon>Actinomycetota</taxon>
        <taxon>Actinomycetes</taxon>
        <taxon>Mycobacteriales</taxon>
        <taxon>Mycobacteriaceae</taxon>
        <taxon>Mycobacterium</taxon>
    </lineage>
</organism>
<dbReference type="InterPro" id="IPR012349">
    <property type="entry name" value="Split_barrel_FMN-bd"/>
</dbReference>
<evidence type="ECO:0000313" key="2">
    <source>
        <dbReference type="Proteomes" id="UP000077143"/>
    </source>
</evidence>
<reference evidence="1 2" key="1">
    <citation type="submission" date="2016-05" db="EMBL/GenBank/DDBJ databases">
        <title>Complete genome sequence of a phthalic acid esters degrading Mycobacterium sp. YC-RL4.</title>
        <authorList>
            <person name="Ren L."/>
            <person name="Fan S."/>
            <person name="Ruth N."/>
            <person name="Jia Y."/>
            <person name="Wang J."/>
            <person name="Qiao C."/>
        </authorList>
    </citation>
    <scope>NUCLEOTIDE SEQUENCE [LARGE SCALE GENOMIC DNA]</scope>
    <source>
        <strain evidence="1 2">YC-RL4</strain>
    </source>
</reference>
<dbReference type="SUPFAM" id="SSF50475">
    <property type="entry name" value="FMN-binding split barrel"/>
    <property type="match status" value="1"/>
</dbReference>
<proteinExistence type="predicted"/>
<dbReference type="Gene3D" id="2.30.110.10">
    <property type="entry name" value="Electron Transport, Fmn-binding Protein, Chain A"/>
    <property type="match status" value="1"/>
</dbReference>